<organism evidence="2 3">
    <name type="scientific">Porites lobata</name>
    <dbReference type="NCBI Taxonomy" id="104759"/>
    <lineage>
        <taxon>Eukaryota</taxon>
        <taxon>Metazoa</taxon>
        <taxon>Cnidaria</taxon>
        <taxon>Anthozoa</taxon>
        <taxon>Hexacorallia</taxon>
        <taxon>Scleractinia</taxon>
        <taxon>Fungiina</taxon>
        <taxon>Poritidae</taxon>
        <taxon>Porites</taxon>
    </lineage>
</organism>
<feature type="non-terminal residue" evidence="2">
    <location>
        <position position="1"/>
    </location>
</feature>
<evidence type="ECO:0000256" key="1">
    <source>
        <dbReference type="SAM" id="MobiDB-lite"/>
    </source>
</evidence>
<protein>
    <submittedName>
        <fullName evidence="2">Uncharacterized protein</fullName>
    </submittedName>
</protein>
<feature type="region of interest" description="Disordered" evidence="1">
    <location>
        <begin position="59"/>
        <end position="97"/>
    </location>
</feature>
<evidence type="ECO:0000313" key="3">
    <source>
        <dbReference type="Proteomes" id="UP001159405"/>
    </source>
</evidence>
<reference evidence="2 3" key="1">
    <citation type="submission" date="2022-05" db="EMBL/GenBank/DDBJ databases">
        <authorList>
            <consortium name="Genoscope - CEA"/>
            <person name="William W."/>
        </authorList>
    </citation>
    <scope>NUCLEOTIDE SEQUENCE [LARGE SCALE GENOMIC DNA]</scope>
</reference>
<keyword evidence="3" id="KW-1185">Reference proteome</keyword>
<feature type="compositionally biased region" description="Basic and acidic residues" evidence="1">
    <location>
        <begin position="84"/>
        <end position="97"/>
    </location>
</feature>
<proteinExistence type="predicted"/>
<evidence type="ECO:0000313" key="2">
    <source>
        <dbReference type="EMBL" id="CAH3146197.1"/>
    </source>
</evidence>
<name>A0ABN8PL91_9CNID</name>
<sequence>GVLPPAGPSCVPCAPVNDSKILLYSADCRTLLIASKERVGNCSATALLARDLYGRPQGVRDVDAARPPPCHGTHDRSPGMVGDQHLRSPFEQIERHW</sequence>
<comment type="caution">
    <text evidence="2">The sequence shown here is derived from an EMBL/GenBank/DDBJ whole genome shotgun (WGS) entry which is preliminary data.</text>
</comment>
<dbReference type="EMBL" id="CALNXK010000078">
    <property type="protein sequence ID" value="CAH3146197.1"/>
    <property type="molecule type" value="Genomic_DNA"/>
</dbReference>
<accession>A0ABN8PL91</accession>
<gene>
    <name evidence="2" type="ORF">PLOB_00044924</name>
</gene>
<dbReference type="Proteomes" id="UP001159405">
    <property type="component" value="Unassembled WGS sequence"/>
</dbReference>